<gene>
    <name evidence="1" type="ORF">U2I54_22350</name>
</gene>
<proteinExistence type="predicted"/>
<evidence type="ECO:0000313" key="1">
    <source>
        <dbReference type="EMBL" id="MDZ5609720.1"/>
    </source>
</evidence>
<evidence type="ECO:0000313" key="2">
    <source>
        <dbReference type="Proteomes" id="UP001291930"/>
    </source>
</evidence>
<dbReference type="EMBL" id="JAXOVW010000079">
    <property type="protein sequence ID" value="MDZ5609720.1"/>
    <property type="molecule type" value="Genomic_DNA"/>
</dbReference>
<reference evidence="2" key="1">
    <citation type="submission" date="2023-11" db="EMBL/GenBank/DDBJ databases">
        <title>Genome Sequence of Bacillus pseudomycoides stain BUPM19.</title>
        <authorList>
            <person name="Farhat A."/>
        </authorList>
    </citation>
    <scope>NUCLEOTIDE SEQUENCE [LARGE SCALE GENOMIC DNA]</scope>
    <source>
        <strain evidence="2">BUPM19</strain>
    </source>
</reference>
<dbReference type="Proteomes" id="UP001291930">
    <property type="component" value="Unassembled WGS sequence"/>
</dbReference>
<dbReference type="RefSeq" id="WP_374219119.1">
    <property type="nucleotide sequence ID" value="NZ_JAXOVW010000079.1"/>
</dbReference>
<name>A0ABU5K1U3_9BACI</name>
<keyword evidence="2" id="KW-1185">Reference proteome</keyword>
<comment type="caution">
    <text evidence="1">The sequence shown here is derived from an EMBL/GenBank/DDBJ whole genome shotgun (WGS) entry which is preliminary data.</text>
</comment>
<accession>A0ABU5K1U3</accession>
<organism evidence="1 2">
    <name type="scientific">Bacillus bingmayongensis</name>
    <dbReference type="NCBI Taxonomy" id="1150157"/>
    <lineage>
        <taxon>Bacteria</taxon>
        <taxon>Bacillati</taxon>
        <taxon>Bacillota</taxon>
        <taxon>Bacilli</taxon>
        <taxon>Bacillales</taxon>
        <taxon>Bacillaceae</taxon>
        <taxon>Bacillus</taxon>
    </lineage>
</organism>
<protein>
    <submittedName>
        <fullName evidence="1">Uncharacterized protein</fullName>
    </submittedName>
</protein>
<sequence length="85" mass="10079">MQKIAVAIIHGIGNQDHDFAKEMERALRENFVEKIRGKTIDSSVQLVIAPVYWTDVFEEREERLIECLVLNEELRYKKILFQMEL</sequence>